<organism evidence="1 2">
    <name type="scientific">Knipowitschia caucasica</name>
    <name type="common">Caucasian dwarf goby</name>
    <name type="synonym">Pomatoschistus caucasicus</name>
    <dbReference type="NCBI Taxonomy" id="637954"/>
    <lineage>
        <taxon>Eukaryota</taxon>
        <taxon>Metazoa</taxon>
        <taxon>Chordata</taxon>
        <taxon>Craniata</taxon>
        <taxon>Vertebrata</taxon>
        <taxon>Euteleostomi</taxon>
        <taxon>Actinopterygii</taxon>
        <taxon>Neopterygii</taxon>
        <taxon>Teleostei</taxon>
        <taxon>Neoteleostei</taxon>
        <taxon>Acanthomorphata</taxon>
        <taxon>Gobiaria</taxon>
        <taxon>Gobiiformes</taxon>
        <taxon>Gobioidei</taxon>
        <taxon>Gobiidae</taxon>
        <taxon>Gobiinae</taxon>
        <taxon>Knipowitschia</taxon>
    </lineage>
</organism>
<gene>
    <name evidence="1" type="ORF">KC01_LOCUS7856</name>
</gene>
<reference evidence="1 2" key="1">
    <citation type="submission" date="2024-04" db="EMBL/GenBank/DDBJ databases">
        <authorList>
            <person name="Waldvogel A.-M."/>
            <person name="Schoenle A."/>
        </authorList>
    </citation>
    <scope>NUCLEOTIDE SEQUENCE [LARGE SCALE GENOMIC DNA]</scope>
</reference>
<evidence type="ECO:0000313" key="2">
    <source>
        <dbReference type="Proteomes" id="UP001497482"/>
    </source>
</evidence>
<keyword evidence="2" id="KW-1185">Reference proteome</keyword>
<name>A0AAV2JI16_KNICA</name>
<sequence>MRRKAGTEGPRPTEFVADFLHNLLHLDVKPILDRAHRTLRPRPGDGAPPRPFVVRVNQFQTRNEILRKAHRGCQQDNSWSIFISWDILLITSS</sequence>
<protein>
    <submittedName>
        <fullName evidence="1">Uncharacterized protein</fullName>
    </submittedName>
</protein>
<accession>A0AAV2JI16</accession>
<dbReference type="Gene3D" id="3.30.70.1820">
    <property type="entry name" value="L1 transposable element, RRM domain"/>
    <property type="match status" value="1"/>
</dbReference>
<proteinExistence type="predicted"/>
<dbReference type="EMBL" id="OZ035834">
    <property type="protein sequence ID" value="CAL1576423.1"/>
    <property type="molecule type" value="Genomic_DNA"/>
</dbReference>
<dbReference type="Proteomes" id="UP001497482">
    <property type="component" value="Chromosome 12"/>
</dbReference>
<evidence type="ECO:0000313" key="1">
    <source>
        <dbReference type="EMBL" id="CAL1576423.1"/>
    </source>
</evidence>
<dbReference type="AlphaFoldDB" id="A0AAV2JI16"/>